<organism evidence="2 3">
    <name type="scientific">Parabacteroides segnis</name>
    <dbReference type="NCBI Taxonomy" id="2763058"/>
    <lineage>
        <taxon>Bacteria</taxon>
        <taxon>Pseudomonadati</taxon>
        <taxon>Bacteroidota</taxon>
        <taxon>Bacteroidia</taxon>
        <taxon>Bacteroidales</taxon>
        <taxon>Tannerellaceae</taxon>
        <taxon>Parabacteroides</taxon>
    </lineage>
</organism>
<dbReference type="PANTHER" id="PTHR34610">
    <property type="entry name" value="SSL7007 PROTEIN"/>
    <property type="match status" value="1"/>
</dbReference>
<name>A0ABR7E1F1_9BACT</name>
<dbReference type="RefSeq" id="WP_186959565.1">
    <property type="nucleotide sequence ID" value="NZ_JACOOI010000011.1"/>
</dbReference>
<accession>A0ABR7E1F1</accession>
<dbReference type="Gene3D" id="3.40.50.1010">
    <property type="entry name" value="5'-nuclease"/>
    <property type="match status" value="1"/>
</dbReference>
<dbReference type="SUPFAM" id="SSF88723">
    <property type="entry name" value="PIN domain-like"/>
    <property type="match status" value="1"/>
</dbReference>
<dbReference type="EMBL" id="JACOOI010000011">
    <property type="protein sequence ID" value="MBC5643600.1"/>
    <property type="molecule type" value="Genomic_DNA"/>
</dbReference>
<keyword evidence="3" id="KW-1185">Reference proteome</keyword>
<comment type="caution">
    <text evidence="2">The sequence shown here is derived from an EMBL/GenBank/DDBJ whole genome shotgun (WGS) entry which is preliminary data.</text>
</comment>
<evidence type="ECO:0000259" key="1">
    <source>
        <dbReference type="Pfam" id="PF13470"/>
    </source>
</evidence>
<dbReference type="Proteomes" id="UP000644010">
    <property type="component" value="Unassembled WGS sequence"/>
</dbReference>
<dbReference type="InterPro" id="IPR002850">
    <property type="entry name" value="PIN_toxin-like"/>
</dbReference>
<dbReference type="PANTHER" id="PTHR34610:SF3">
    <property type="entry name" value="SSL7007 PROTEIN"/>
    <property type="match status" value="1"/>
</dbReference>
<feature type="domain" description="PIN" evidence="1">
    <location>
        <begin position="3"/>
        <end position="110"/>
    </location>
</feature>
<dbReference type="Pfam" id="PF13470">
    <property type="entry name" value="PIN_3"/>
    <property type="match status" value="1"/>
</dbReference>
<gene>
    <name evidence="2" type="ORF">H8S77_11955</name>
</gene>
<proteinExistence type="predicted"/>
<evidence type="ECO:0000313" key="2">
    <source>
        <dbReference type="EMBL" id="MBC5643600.1"/>
    </source>
</evidence>
<dbReference type="InterPro" id="IPR002716">
    <property type="entry name" value="PIN_dom"/>
</dbReference>
<dbReference type="InterPro" id="IPR029060">
    <property type="entry name" value="PIN-like_dom_sf"/>
</dbReference>
<protein>
    <submittedName>
        <fullName evidence="2">Toxin-antitoxin system toxin component, PIN family</fullName>
    </submittedName>
</protein>
<dbReference type="NCBIfam" id="TIGR00305">
    <property type="entry name" value="putative toxin-antitoxin system toxin component, PIN family"/>
    <property type="match status" value="1"/>
</dbReference>
<reference evidence="2 3" key="1">
    <citation type="submission" date="2020-08" db="EMBL/GenBank/DDBJ databases">
        <title>Genome public.</title>
        <authorList>
            <person name="Liu C."/>
            <person name="Sun Q."/>
        </authorList>
    </citation>
    <scope>NUCLEOTIDE SEQUENCE [LARGE SCALE GENOMIC DNA]</scope>
    <source>
        <strain evidence="2 3">BX2</strain>
    </source>
</reference>
<evidence type="ECO:0000313" key="3">
    <source>
        <dbReference type="Proteomes" id="UP000644010"/>
    </source>
</evidence>
<sequence>MDRIVLDTNCLLISLSKRGNYYKVWKEFFAEKYTLCYTNEILSEYEEILSLKMGAAIAQNVIKAIITRKNTLKLDAHFRFNLIQSDVDDNKFVDCAIVANASYIVSQDHHFNILKNIDFPKVELIDIDTFVALLSND</sequence>